<feature type="region of interest" description="Disordered" evidence="2">
    <location>
        <begin position="116"/>
        <end position="218"/>
    </location>
</feature>
<reference evidence="4" key="2">
    <citation type="submission" date="2025-08" db="UniProtKB">
        <authorList>
            <consortium name="Ensembl"/>
        </authorList>
    </citation>
    <scope>IDENTIFICATION</scope>
</reference>
<evidence type="ECO:0000313" key="4">
    <source>
        <dbReference type="Ensembl" id="ENSNFUP00015014209.1"/>
    </source>
</evidence>
<evidence type="ECO:0008006" key="6">
    <source>
        <dbReference type="Google" id="ProtNLM"/>
    </source>
</evidence>
<keyword evidence="5" id="KW-1185">Reference proteome</keyword>
<sequence length="218" mass="24511">MVIDSKAGDGGSAAAHIPRKTFSDNLASTFSSPLAWILVLALIITWSCVFIIMFDVVDHKAITGHPQAGIRKVFKDSGRRGGLSKISSDPVKAMNDAVEESTNVISSVFRFAANLIAPEDEEVEEGEVEEGEEEGGEEVEEGEEGEADEGEEEEEEEEEYEEEYDEGYDEEEYEEEYEEEEFDEEDEEEEFDEEDEEEEFDEEDEEVGADGEEEIEEG</sequence>
<dbReference type="PANTHER" id="PTHR14106:SF0">
    <property type="entry name" value="TRIADIN"/>
    <property type="match status" value="1"/>
</dbReference>
<feature type="compositionally biased region" description="Acidic residues" evidence="2">
    <location>
        <begin position="118"/>
        <end position="218"/>
    </location>
</feature>
<dbReference type="Ensembl" id="ENSNFUT00015014916.1">
    <property type="protein sequence ID" value="ENSNFUP00015014209.1"/>
    <property type="gene ID" value="ENSNFUG00015006914.1"/>
</dbReference>
<dbReference type="Proteomes" id="UP000694548">
    <property type="component" value="Chromosome sgr04"/>
</dbReference>
<evidence type="ECO:0000256" key="1">
    <source>
        <dbReference type="ARBA" id="ARBA00004157"/>
    </source>
</evidence>
<evidence type="ECO:0000256" key="2">
    <source>
        <dbReference type="SAM" id="MobiDB-lite"/>
    </source>
</evidence>
<organism evidence="4 5">
    <name type="scientific">Nothobranchius furzeri</name>
    <name type="common">Turquoise killifish</name>
    <dbReference type="NCBI Taxonomy" id="105023"/>
    <lineage>
        <taxon>Eukaryota</taxon>
        <taxon>Metazoa</taxon>
        <taxon>Chordata</taxon>
        <taxon>Craniata</taxon>
        <taxon>Vertebrata</taxon>
        <taxon>Euteleostomi</taxon>
        <taxon>Actinopterygii</taxon>
        <taxon>Neopterygii</taxon>
        <taxon>Teleostei</taxon>
        <taxon>Neoteleostei</taxon>
        <taxon>Acanthomorphata</taxon>
        <taxon>Ovalentaria</taxon>
        <taxon>Atherinomorphae</taxon>
        <taxon>Cyprinodontiformes</taxon>
        <taxon>Nothobranchiidae</taxon>
        <taxon>Nothobranchius</taxon>
    </lineage>
</organism>
<dbReference type="GeneTree" id="ENSGT00510000049207"/>
<name>A0A8C6L5X4_NOTFU</name>
<dbReference type="GO" id="GO:0033017">
    <property type="term" value="C:sarcoplasmic reticulum membrane"/>
    <property type="evidence" value="ECO:0007669"/>
    <property type="project" value="UniProtKB-SubCell"/>
</dbReference>
<dbReference type="InterPro" id="IPR010798">
    <property type="entry name" value="Triadin"/>
</dbReference>
<keyword evidence="3" id="KW-0812">Transmembrane</keyword>
<proteinExistence type="predicted"/>
<protein>
    <recommendedName>
        <fullName evidence="6">Triadin</fullName>
    </recommendedName>
</protein>
<accession>A0A8C6L5X4</accession>
<dbReference type="AlphaFoldDB" id="A0A8C6L5X4"/>
<comment type="subcellular location">
    <subcellularLocation>
        <location evidence="1">Sarcoplasmic reticulum membrane</location>
        <topology evidence="1">Single-pass type II membrane protein</topology>
    </subcellularLocation>
</comment>
<feature type="transmembrane region" description="Helical" evidence="3">
    <location>
        <begin position="34"/>
        <end position="57"/>
    </location>
</feature>
<reference evidence="4" key="3">
    <citation type="submission" date="2025-09" db="UniProtKB">
        <authorList>
            <consortium name="Ensembl"/>
        </authorList>
    </citation>
    <scope>IDENTIFICATION</scope>
</reference>
<keyword evidence="3" id="KW-0472">Membrane</keyword>
<evidence type="ECO:0000313" key="5">
    <source>
        <dbReference type="Proteomes" id="UP000694548"/>
    </source>
</evidence>
<dbReference type="PANTHER" id="PTHR14106">
    <property type="entry name" value="TRIADIN"/>
    <property type="match status" value="1"/>
</dbReference>
<reference evidence="4" key="1">
    <citation type="submission" date="2014-08" db="EMBL/GenBank/DDBJ databases">
        <authorList>
            <person name="Senf B."/>
            <person name="Petzold A."/>
            <person name="Downie B.R."/>
            <person name="Koch P."/>
            <person name="Platzer M."/>
        </authorList>
    </citation>
    <scope>NUCLEOTIDE SEQUENCE [LARGE SCALE GENOMIC DNA]</scope>
    <source>
        <strain evidence="4">GRZ</strain>
    </source>
</reference>
<keyword evidence="3" id="KW-1133">Transmembrane helix</keyword>
<evidence type="ECO:0000256" key="3">
    <source>
        <dbReference type="SAM" id="Phobius"/>
    </source>
</evidence>
<dbReference type="GO" id="GO:0005102">
    <property type="term" value="F:signaling receptor binding"/>
    <property type="evidence" value="ECO:0007669"/>
    <property type="project" value="InterPro"/>
</dbReference>